<name>A0A1I3U6D9_9BURK</name>
<feature type="region of interest" description="Disordered" evidence="1">
    <location>
        <begin position="81"/>
        <end position="107"/>
    </location>
</feature>
<accession>A0A1I3U6D9</accession>
<dbReference type="InterPro" id="IPR019289">
    <property type="entry name" value="Phage_tail_E/E"/>
</dbReference>
<dbReference type="AlphaFoldDB" id="A0A1I3U6D9"/>
<reference evidence="2 3" key="1">
    <citation type="submission" date="2016-10" db="EMBL/GenBank/DDBJ databases">
        <authorList>
            <person name="de Groot N.N."/>
        </authorList>
    </citation>
    <scope>NUCLEOTIDE SEQUENCE [LARGE SCALE GENOMIC DNA]</scope>
    <source>
        <strain evidence="2 3">LMG 23650</strain>
    </source>
</reference>
<dbReference type="STRING" id="420953.SAMN05192543_11117"/>
<sequence>MDTVTIRLDYPATFDGVTRDSITLRRPKVRDQRAAQKLYPEDPAGQELALFAALAEVAPNDLEGMDLGDYNRVQDAYFRFRTPRKDQPVDAQKAGETAGERTADVAA</sequence>
<organism evidence="2 3">
    <name type="scientific">Paraburkholderia megapolitana</name>
    <dbReference type="NCBI Taxonomy" id="420953"/>
    <lineage>
        <taxon>Bacteria</taxon>
        <taxon>Pseudomonadati</taxon>
        <taxon>Pseudomonadota</taxon>
        <taxon>Betaproteobacteria</taxon>
        <taxon>Burkholderiales</taxon>
        <taxon>Burkholderiaceae</taxon>
        <taxon>Paraburkholderia</taxon>
    </lineage>
</organism>
<feature type="compositionally biased region" description="Basic and acidic residues" evidence="1">
    <location>
        <begin position="98"/>
        <end position="107"/>
    </location>
</feature>
<dbReference type="OrthoDB" id="8549651at2"/>
<dbReference type="RefSeq" id="WP_091018747.1">
    <property type="nucleotide sequence ID" value="NZ_CP041745.1"/>
</dbReference>
<keyword evidence="3" id="KW-1185">Reference proteome</keyword>
<evidence type="ECO:0000313" key="3">
    <source>
        <dbReference type="Proteomes" id="UP000199548"/>
    </source>
</evidence>
<dbReference type="EMBL" id="FOQU01000011">
    <property type="protein sequence ID" value="SFJ78580.1"/>
    <property type="molecule type" value="Genomic_DNA"/>
</dbReference>
<evidence type="ECO:0000256" key="1">
    <source>
        <dbReference type="SAM" id="MobiDB-lite"/>
    </source>
</evidence>
<dbReference type="Proteomes" id="UP000199548">
    <property type="component" value="Unassembled WGS sequence"/>
</dbReference>
<proteinExistence type="predicted"/>
<protein>
    <submittedName>
        <fullName evidence="2">Phage tail assembly chaperone protein, E, or 41 or 14</fullName>
    </submittedName>
</protein>
<gene>
    <name evidence="2" type="ORF">SAMN05192543_11117</name>
</gene>
<evidence type="ECO:0000313" key="2">
    <source>
        <dbReference type="EMBL" id="SFJ78580.1"/>
    </source>
</evidence>
<dbReference type="Pfam" id="PF10109">
    <property type="entry name" value="Phage_TAC_7"/>
    <property type="match status" value="1"/>
</dbReference>